<reference evidence="2" key="1">
    <citation type="submission" date="2023-11" db="EMBL/GenBank/DDBJ databases">
        <authorList>
            <person name="De Vega J J."/>
            <person name="De Vega J J."/>
        </authorList>
    </citation>
    <scope>NUCLEOTIDE SEQUENCE</scope>
</reference>
<proteinExistence type="predicted"/>
<dbReference type="Proteomes" id="UP001295794">
    <property type="component" value="Unassembled WGS sequence"/>
</dbReference>
<organism evidence="2 3">
    <name type="scientific">Mycena citricolor</name>
    <dbReference type="NCBI Taxonomy" id="2018698"/>
    <lineage>
        <taxon>Eukaryota</taxon>
        <taxon>Fungi</taxon>
        <taxon>Dikarya</taxon>
        <taxon>Basidiomycota</taxon>
        <taxon>Agaricomycotina</taxon>
        <taxon>Agaricomycetes</taxon>
        <taxon>Agaricomycetidae</taxon>
        <taxon>Agaricales</taxon>
        <taxon>Marasmiineae</taxon>
        <taxon>Mycenaceae</taxon>
        <taxon>Mycena</taxon>
    </lineage>
</organism>
<dbReference type="InterPro" id="IPR034751">
    <property type="entry name" value="Yippee"/>
</dbReference>
<feature type="domain" description="Yippee" evidence="1">
    <location>
        <begin position="87"/>
        <end position="187"/>
    </location>
</feature>
<evidence type="ECO:0000313" key="2">
    <source>
        <dbReference type="EMBL" id="CAK5281575.1"/>
    </source>
</evidence>
<protein>
    <recommendedName>
        <fullName evidence="1">Yippee domain-containing protein</fullName>
    </recommendedName>
</protein>
<name>A0AAD2K6C6_9AGAR</name>
<dbReference type="AlphaFoldDB" id="A0AAD2K6C6"/>
<evidence type="ECO:0000313" key="3">
    <source>
        <dbReference type="Proteomes" id="UP001295794"/>
    </source>
</evidence>
<comment type="caution">
    <text evidence="2">The sequence shown here is derived from an EMBL/GenBank/DDBJ whole genome shotgun (WGS) entry which is preliminary data.</text>
</comment>
<evidence type="ECO:0000259" key="1">
    <source>
        <dbReference type="PROSITE" id="PS51792"/>
    </source>
</evidence>
<accession>A0AAD2K6C6</accession>
<keyword evidence="3" id="KW-1185">Reference proteome</keyword>
<dbReference type="PROSITE" id="PS51792">
    <property type="entry name" value="YIPPEE"/>
    <property type="match status" value="1"/>
</dbReference>
<gene>
    <name evidence="2" type="ORF">MYCIT1_LOCUS32791</name>
</gene>
<dbReference type="EMBL" id="CAVNYO010000444">
    <property type="protein sequence ID" value="CAK5281575.1"/>
    <property type="molecule type" value="Genomic_DNA"/>
</dbReference>
<sequence>MFNSRSAVPALLPNPRTCSSANRCQLALVDCRLFLEFDRCLPSPVLSRAKPAILASHPLLLWSPSQLFVHILASCHLPSPNMHAPSRSLQIRVLFAVFRERRPCLVKRAYHSRNLPAESSHAPPRYNVTLLSPKTQLMQTGAHLLSEVQCGSCSAYLGYKIIRAVEETERWKESSYLLELAELTTHEPFHLPQTPKPNIAP</sequence>